<proteinExistence type="predicted"/>
<dbReference type="Gene3D" id="3.40.50.300">
    <property type="entry name" value="P-loop containing nucleotide triphosphate hydrolases"/>
    <property type="match status" value="1"/>
</dbReference>
<dbReference type="EMBL" id="PVEM01000023">
    <property type="protein sequence ID" value="PTD02227.1"/>
    <property type="molecule type" value="Genomic_DNA"/>
</dbReference>
<dbReference type="PANTHER" id="PTHR46844">
    <property type="entry name" value="SLR5058 PROTEIN"/>
    <property type="match status" value="1"/>
</dbReference>
<evidence type="ECO:0000256" key="1">
    <source>
        <dbReference type="SAM" id="Phobius"/>
    </source>
</evidence>
<dbReference type="InterPro" id="IPR055496">
    <property type="entry name" value="DUF7068"/>
</dbReference>
<dbReference type="OMA" id="AHEEWTW"/>
<dbReference type="Proteomes" id="UP000241587">
    <property type="component" value="Unassembled WGS sequence"/>
</dbReference>
<organism evidence="3 4">
    <name type="scientific">Fusarium culmorum</name>
    <dbReference type="NCBI Taxonomy" id="5516"/>
    <lineage>
        <taxon>Eukaryota</taxon>
        <taxon>Fungi</taxon>
        <taxon>Dikarya</taxon>
        <taxon>Ascomycota</taxon>
        <taxon>Pezizomycotina</taxon>
        <taxon>Sordariomycetes</taxon>
        <taxon>Hypocreomycetidae</taxon>
        <taxon>Hypocreales</taxon>
        <taxon>Nectriaceae</taxon>
        <taxon>Fusarium</taxon>
    </lineage>
</organism>
<comment type="caution">
    <text evidence="3">The sequence shown here is derived from an EMBL/GenBank/DDBJ whole genome shotgun (WGS) entry which is preliminary data.</text>
</comment>
<dbReference type="SUPFAM" id="SSF52540">
    <property type="entry name" value="P-loop containing nucleoside triphosphate hydrolases"/>
    <property type="match status" value="1"/>
</dbReference>
<gene>
    <name evidence="3" type="ORF">FCULG_00012144</name>
</gene>
<dbReference type="InterPro" id="IPR007111">
    <property type="entry name" value="NACHT_NTPase"/>
</dbReference>
<accession>A0A2T4GF79</accession>
<keyword evidence="1" id="KW-1133">Transmembrane helix</keyword>
<dbReference type="PANTHER" id="PTHR46844:SF1">
    <property type="entry name" value="SLR5058 PROTEIN"/>
    <property type="match status" value="1"/>
</dbReference>
<dbReference type="Pfam" id="PF05729">
    <property type="entry name" value="NACHT"/>
    <property type="match status" value="1"/>
</dbReference>
<dbReference type="SMART" id="SM00382">
    <property type="entry name" value="AAA"/>
    <property type="match status" value="1"/>
</dbReference>
<feature type="domain" description="NACHT" evidence="2">
    <location>
        <begin position="394"/>
        <end position="521"/>
    </location>
</feature>
<protein>
    <recommendedName>
        <fullName evidence="2">NACHT domain-containing protein</fullName>
    </recommendedName>
</protein>
<evidence type="ECO:0000259" key="2">
    <source>
        <dbReference type="PROSITE" id="PS50837"/>
    </source>
</evidence>
<reference evidence="3 4" key="1">
    <citation type="submission" date="2018-02" db="EMBL/GenBank/DDBJ databases">
        <title>Fusarium culmorum secondary metabolites in fungal-bacterial-plant interactions.</title>
        <authorList>
            <person name="Schmidt R."/>
        </authorList>
    </citation>
    <scope>NUCLEOTIDE SEQUENCE [LARGE SCALE GENOMIC DNA]</scope>
    <source>
        <strain evidence="3 4">PV</strain>
    </source>
</reference>
<evidence type="ECO:0000313" key="3">
    <source>
        <dbReference type="EMBL" id="PTD02227.1"/>
    </source>
</evidence>
<keyword evidence="4" id="KW-1185">Reference proteome</keyword>
<dbReference type="PROSITE" id="PS50837">
    <property type="entry name" value="NACHT"/>
    <property type="match status" value="1"/>
</dbReference>
<dbReference type="Pfam" id="PF23238">
    <property type="entry name" value="DUF7068"/>
    <property type="match status" value="1"/>
</dbReference>
<feature type="transmembrane region" description="Helical" evidence="1">
    <location>
        <begin position="9"/>
        <end position="26"/>
    </location>
</feature>
<sequence>MHLPNDNRLLAAILALFVTLIYLKLYRKRSQTVTQAKKARTGYLEEISDVPDAEFEIIAVHGLAAHEEWTWVQVYATDVKGDAQNSIDEERHLLRGLLKSKCPTARILSFVDDSTYLGKASVLKTTEEIGKCLLKEIKAKRRRPALCTVESEDILQDTCGIIFLGTPHQGSSLPWLGSIVTFLTKPLGSDTTLVMSLTGDNSELSNLGQRFEETLKTIARRPHIVSFYETKVTFLGWFNAGVIGGRNSATLHATETEAIDTDHSGLNKCFGDDTALLDKLVRYIDTSRAPSSIQQVDHILRAQYDGEKSYKTLSITRLSGKALPMGSCYINLSIVDYFDKGVTTARQNSVPNSSFLMSSRKAVDDVDKMLQVDLASMFDERERPGNRDEKIRPRRILIRGRAGVGKTTLCKKMVYDYINSGMWNSLFDRVLWIPLRNLKGRQGTGYNLKGLFYDEFFSQIRDGEKLAGQLWEVIDGKTLFILDGMDEVSQLLGGDGDMTTFLTNLLGQDSVIITSRPNASLPPTTTVDLELETIGFSQEQVEEYLRVDPEYIPRADKIQSLLQRNWLLRSLVRIPIQLDALCFIWEEVGPDKAPETMTGIYSEIAQKLWTKDLVRTGKVCPGNALPSKAEIETEAENEIALLEYLAFNGLCNDTIEFSRYDLNNAFNQMRRENPSYKLTSRVGDLLANLSFMRSSDPSQSHKQQTFHFIHLTFQEYFAARWFKRRWERDQPLRVQVSGGSGSKSADDFVRQHKYTAQFT</sequence>
<dbReference type="AlphaFoldDB" id="A0A2T4GF79"/>
<name>A0A2T4GF79_FUSCU</name>
<evidence type="ECO:0000313" key="4">
    <source>
        <dbReference type="Proteomes" id="UP000241587"/>
    </source>
</evidence>
<dbReference type="OrthoDB" id="427518at2759"/>
<keyword evidence="1" id="KW-0812">Transmembrane</keyword>
<dbReference type="InterPro" id="IPR027417">
    <property type="entry name" value="P-loop_NTPase"/>
</dbReference>
<dbReference type="InterPro" id="IPR003593">
    <property type="entry name" value="AAA+_ATPase"/>
</dbReference>
<keyword evidence="1" id="KW-0472">Membrane</keyword>